<feature type="binding site" evidence="10">
    <location>
        <position position="310"/>
    </location>
    <ligand>
        <name>Zn(2+)</name>
        <dbReference type="ChEBI" id="CHEBI:29105"/>
    </ligand>
</feature>
<dbReference type="InterPro" id="IPR004881">
    <property type="entry name" value="Ribosome_biogen_GTPase_RsgA"/>
</dbReference>
<feature type="domain" description="CP-type G" evidence="13">
    <location>
        <begin position="126"/>
        <end position="281"/>
    </location>
</feature>
<evidence type="ECO:0000256" key="7">
    <source>
        <dbReference type="ARBA" id="ARBA00022833"/>
    </source>
</evidence>
<evidence type="ECO:0000256" key="8">
    <source>
        <dbReference type="ARBA" id="ARBA00022884"/>
    </source>
</evidence>
<evidence type="ECO:0000313" key="14">
    <source>
        <dbReference type="EMBL" id="GAA2095108.1"/>
    </source>
</evidence>
<keyword evidence="5 10" id="KW-0547">Nucleotide-binding</keyword>
<dbReference type="InterPro" id="IPR027417">
    <property type="entry name" value="P-loop_NTPase"/>
</dbReference>
<evidence type="ECO:0000256" key="4">
    <source>
        <dbReference type="ARBA" id="ARBA00022730"/>
    </source>
</evidence>
<feature type="domain" description="EngC GTPase" evidence="12">
    <location>
        <begin position="134"/>
        <end position="279"/>
    </location>
</feature>
<dbReference type="PROSITE" id="PS50936">
    <property type="entry name" value="ENGC_GTPASE"/>
    <property type="match status" value="1"/>
</dbReference>
<keyword evidence="3 10" id="KW-0479">Metal-binding</keyword>
<evidence type="ECO:0000256" key="9">
    <source>
        <dbReference type="ARBA" id="ARBA00023134"/>
    </source>
</evidence>
<keyword evidence="2 10" id="KW-0690">Ribosome biogenesis</keyword>
<feature type="binding site" evidence="10">
    <location>
        <position position="308"/>
    </location>
    <ligand>
        <name>Zn(2+)</name>
        <dbReference type="ChEBI" id="CHEBI:29105"/>
    </ligand>
</feature>
<keyword evidence="15" id="KW-1185">Reference proteome</keyword>
<feature type="binding site" evidence="10">
    <location>
        <position position="303"/>
    </location>
    <ligand>
        <name>Zn(2+)</name>
        <dbReference type="ChEBI" id="CHEBI:29105"/>
    </ligand>
</feature>
<keyword evidence="9 10" id="KW-0342">GTP-binding</keyword>
<dbReference type="Proteomes" id="UP001500897">
    <property type="component" value="Unassembled WGS sequence"/>
</dbReference>
<comment type="function">
    <text evidence="10">One of several proteins that assist in the late maturation steps of the functional core of the 30S ribosomal subunit. Helps release RbfA from mature subunits. May play a role in the assembly of ribosomal proteins into the subunit. Circularly permuted GTPase that catalyzes slow GTP hydrolysis, GTPase activity is stimulated by the 30S ribosomal subunit.</text>
</comment>
<accession>A0ABN2WMX9</accession>
<keyword evidence="4 10" id="KW-0699">rRNA-binding</keyword>
<evidence type="ECO:0000256" key="2">
    <source>
        <dbReference type="ARBA" id="ARBA00022517"/>
    </source>
</evidence>
<comment type="cofactor">
    <cofactor evidence="10">
        <name>Zn(2+)</name>
        <dbReference type="ChEBI" id="CHEBI:29105"/>
    </cofactor>
    <text evidence="10">Binds 1 zinc ion per subunit.</text>
</comment>
<evidence type="ECO:0000259" key="13">
    <source>
        <dbReference type="PROSITE" id="PS51721"/>
    </source>
</evidence>
<comment type="caution">
    <text evidence="14">The sequence shown here is derived from an EMBL/GenBank/DDBJ whole genome shotgun (WGS) entry which is preliminary data.</text>
</comment>
<name>A0ABN2WMX9_9ACTN</name>
<organism evidence="14 15">
    <name type="scientific">Kitasatospora saccharophila</name>
    <dbReference type="NCBI Taxonomy" id="407973"/>
    <lineage>
        <taxon>Bacteria</taxon>
        <taxon>Bacillati</taxon>
        <taxon>Actinomycetota</taxon>
        <taxon>Actinomycetes</taxon>
        <taxon>Kitasatosporales</taxon>
        <taxon>Streptomycetaceae</taxon>
        <taxon>Kitasatospora</taxon>
    </lineage>
</organism>
<keyword evidence="1 10" id="KW-0963">Cytoplasm</keyword>
<dbReference type="InterPro" id="IPR010914">
    <property type="entry name" value="RsgA_GTPase_dom"/>
</dbReference>
<sequence>MITMHDPVTTPDTPDSPVTASAHPLAGLGWTDGRAAAFAPLAAAGLLPGRIVRMDRGSCEVLLVDPDDGEPAVRRAATRPVMTADTAHNPCTGDWVAYDPAARPAPALAAVLPRTTAIVRKGAHKRSEGQVLAANVDTVLIAVSLAAEPDPGRIERLLALAWESGAEPLIVLTKSDLVHDGDFVRADVEAIAPGVTVLTVSAETGEGMDALRARATGSCALIGQSGTGKSTLTNALAGTAAMTVQQVRSVDEKGRHTTTVRELVPVPGGGAVIDTPGLRGVGLFGGEGIEQAFADITAVAADCRYADCSHRTEPRCAVRAALADGTLPERRWESYLKLQRENDWIAARTDARLRAERARHRKHLTKAARSRPKP</sequence>
<comment type="subcellular location">
    <subcellularLocation>
        <location evidence="10">Cytoplasm</location>
    </subcellularLocation>
</comment>
<dbReference type="Gene3D" id="1.10.40.50">
    <property type="entry name" value="Probable gtpase engc, domain 3"/>
    <property type="match status" value="1"/>
</dbReference>
<dbReference type="PANTHER" id="PTHR32120">
    <property type="entry name" value="SMALL RIBOSOMAL SUBUNIT BIOGENESIS GTPASE RSGA"/>
    <property type="match status" value="1"/>
</dbReference>
<feature type="compositionally biased region" description="Low complexity" evidence="11">
    <location>
        <begin position="1"/>
        <end position="19"/>
    </location>
</feature>
<feature type="binding site" evidence="10">
    <location>
        <begin position="223"/>
        <end position="231"/>
    </location>
    <ligand>
        <name>GTP</name>
        <dbReference type="ChEBI" id="CHEBI:37565"/>
    </ligand>
</feature>
<comment type="similarity">
    <text evidence="10">Belongs to the TRAFAC class YlqF/YawG GTPase family. RsgA subfamily.</text>
</comment>
<gene>
    <name evidence="14" type="primary">rsgA_1</name>
    <name evidence="10" type="synonym">rsgA</name>
    <name evidence="14" type="ORF">GCM10009759_23020</name>
</gene>
<feature type="region of interest" description="Disordered" evidence="11">
    <location>
        <begin position="1"/>
        <end position="20"/>
    </location>
</feature>
<dbReference type="EC" id="3.6.1.-" evidence="10"/>
<dbReference type="InterPro" id="IPR030378">
    <property type="entry name" value="G_CP_dom"/>
</dbReference>
<reference evidence="14 15" key="1">
    <citation type="journal article" date="2019" name="Int. J. Syst. Evol. Microbiol.">
        <title>The Global Catalogue of Microorganisms (GCM) 10K type strain sequencing project: providing services to taxonomists for standard genome sequencing and annotation.</title>
        <authorList>
            <consortium name="The Broad Institute Genomics Platform"/>
            <consortium name="The Broad Institute Genome Sequencing Center for Infectious Disease"/>
            <person name="Wu L."/>
            <person name="Ma J."/>
        </authorList>
    </citation>
    <scope>NUCLEOTIDE SEQUENCE [LARGE SCALE GENOMIC DNA]</scope>
    <source>
        <strain evidence="14 15">JCM 14559</strain>
    </source>
</reference>
<dbReference type="CDD" id="cd01854">
    <property type="entry name" value="YjeQ_EngC"/>
    <property type="match status" value="1"/>
</dbReference>
<dbReference type="SUPFAM" id="SSF52540">
    <property type="entry name" value="P-loop containing nucleoside triphosphate hydrolases"/>
    <property type="match status" value="1"/>
</dbReference>
<keyword evidence="7 10" id="KW-0862">Zinc</keyword>
<evidence type="ECO:0000256" key="5">
    <source>
        <dbReference type="ARBA" id="ARBA00022741"/>
    </source>
</evidence>
<protein>
    <recommendedName>
        <fullName evidence="10">Small ribosomal subunit biogenesis GTPase RsgA</fullName>
        <ecNumber evidence="10">3.6.1.-</ecNumber>
    </recommendedName>
</protein>
<feature type="binding site" evidence="10">
    <location>
        <position position="316"/>
    </location>
    <ligand>
        <name>Zn(2+)</name>
        <dbReference type="ChEBI" id="CHEBI:29105"/>
    </ligand>
</feature>
<evidence type="ECO:0000259" key="12">
    <source>
        <dbReference type="PROSITE" id="PS50936"/>
    </source>
</evidence>
<keyword evidence="6 10" id="KW-0378">Hydrolase</keyword>
<evidence type="ECO:0000256" key="11">
    <source>
        <dbReference type="SAM" id="MobiDB-lite"/>
    </source>
</evidence>
<feature type="binding site" evidence="10">
    <location>
        <begin position="173"/>
        <end position="176"/>
    </location>
    <ligand>
        <name>GTP</name>
        <dbReference type="ChEBI" id="CHEBI:37565"/>
    </ligand>
</feature>
<dbReference type="HAMAP" id="MF_01820">
    <property type="entry name" value="GTPase_RsgA"/>
    <property type="match status" value="1"/>
</dbReference>
<dbReference type="Gene3D" id="3.40.50.300">
    <property type="entry name" value="P-loop containing nucleotide triphosphate hydrolases"/>
    <property type="match status" value="1"/>
</dbReference>
<dbReference type="PANTHER" id="PTHR32120:SF10">
    <property type="entry name" value="SMALL RIBOSOMAL SUBUNIT BIOGENESIS GTPASE RSGA"/>
    <property type="match status" value="1"/>
</dbReference>
<dbReference type="Pfam" id="PF03193">
    <property type="entry name" value="RsgA_GTPase"/>
    <property type="match status" value="1"/>
</dbReference>
<evidence type="ECO:0000256" key="1">
    <source>
        <dbReference type="ARBA" id="ARBA00022490"/>
    </source>
</evidence>
<evidence type="ECO:0000256" key="6">
    <source>
        <dbReference type="ARBA" id="ARBA00022801"/>
    </source>
</evidence>
<dbReference type="PROSITE" id="PS51721">
    <property type="entry name" value="G_CP"/>
    <property type="match status" value="1"/>
</dbReference>
<proteinExistence type="inferred from homology"/>
<comment type="subunit">
    <text evidence="10">Monomer. Associates with 30S ribosomal subunit, binds 16S rRNA.</text>
</comment>
<dbReference type="NCBIfam" id="TIGR00157">
    <property type="entry name" value="ribosome small subunit-dependent GTPase A"/>
    <property type="match status" value="1"/>
</dbReference>
<dbReference type="EMBL" id="BAAANS010000012">
    <property type="protein sequence ID" value="GAA2095108.1"/>
    <property type="molecule type" value="Genomic_DNA"/>
</dbReference>
<evidence type="ECO:0000256" key="10">
    <source>
        <dbReference type="HAMAP-Rule" id="MF_01820"/>
    </source>
</evidence>
<evidence type="ECO:0000256" key="3">
    <source>
        <dbReference type="ARBA" id="ARBA00022723"/>
    </source>
</evidence>
<evidence type="ECO:0000313" key="15">
    <source>
        <dbReference type="Proteomes" id="UP001500897"/>
    </source>
</evidence>
<keyword evidence="8 10" id="KW-0694">RNA-binding</keyword>